<protein>
    <submittedName>
        <fullName evidence="2">Uncharacterized protein</fullName>
    </submittedName>
</protein>
<proteinExistence type="predicted"/>
<reference evidence="2 3" key="1">
    <citation type="journal article" date="2023" name="Sci. Data">
        <title>Genome assembly of the Korean intertidal mud-creeper Batillaria attramentaria.</title>
        <authorList>
            <person name="Patra A.K."/>
            <person name="Ho P.T."/>
            <person name="Jun S."/>
            <person name="Lee S.J."/>
            <person name="Kim Y."/>
            <person name="Won Y.J."/>
        </authorList>
    </citation>
    <scope>NUCLEOTIDE SEQUENCE [LARGE SCALE GENOMIC DNA]</scope>
    <source>
        <strain evidence="2">Wonlab-2016</strain>
    </source>
</reference>
<keyword evidence="3" id="KW-1185">Reference proteome</keyword>
<gene>
    <name evidence="2" type="ORF">BaRGS_00037176</name>
</gene>
<organism evidence="2 3">
    <name type="scientific">Batillaria attramentaria</name>
    <dbReference type="NCBI Taxonomy" id="370345"/>
    <lineage>
        <taxon>Eukaryota</taxon>
        <taxon>Metazoa</taxon>
        <taxon>Spiralia</taxon>
        <taxon>Lophotrochozoa</taxon>
        <taxon>Mollusca</taxon>
        <taxon>Gastropoda</taxon>
        <taxon>Caenogastropoda</taxon>
        <taxon>Sorbeoconcha</taxon>
        <taxon>Cerithioidea</taxon>
        <taxon>Batillariidae</taxon>
        <taxon>Batillaria</taxon>
    </lineage>
</organism>
<accession>A0ABD0JAN0</accession>
<dbReference type="AlphaFoldDB" id="A0ABD0JAN0"/>
<evidence type="ECO:0000313" key="3">
    <source>
        <dbReference type="Proteomes" id="UP001519460"/>
    </source>
</evidence>
<name>A0ABD0JAN0_9CAEN</name>
<feature type="non-terminal residue" evidence="2">
    <location>
        <position position="73"/>
    </location>
</feature>
<feature type="compositionally biased region" description="Basic and acidic residues" evidence="1">
    <location>
        <begin position="50"/>
        <end position="73"/>
    </location>
</feature>
<feature type="non-terminal residue" evidence="2">
    <location>
        <position position="1"/>
    </location>
</feature>
<comment type="caution">
    <text evidence="2">The sequence shown here is derived from an EMBL/GenBank/DDBJ whole genome shotgun (WGS) entry which is preliminary data.</text>
</comment>
<dbReference type="EMBL" id="JACVVK020000548">
    <property type="protein sequence ID" value="KAK7466734.1"/>
    <property type="molecule type" value="Genomic_DNA"/>
</dbReference>
<feature type="region of interest" description="Disordered" evidence="1">
    <location>
        <begin position="1"/>
        <end position="73"/>
    </location>
</feature>
<evidence type="ECO:0000313" key="2">
    <source>
        <dbReference type="EMBL" id="KAK7466734.1"/>
    </source>
</evidence>
<feature type="compositionally biased region" description="Basic and acidic residues" evidence="1">
    <location>
        <begin position="13"/>
        <end position="38"/>
    </location>
</feature>
<evidence type="ECO:0000256" key="1">
    <source>
        <dbReference type="SAM" id="MobiDB-lite"/>
    </source>
</evidence>
<sequence length="73" mass="8282">TVPPLPPPKPRKNVPENRHDHCLVQETAAKEEDGERETVPPLPPPKPRKNVPENRHDHCLVQETAAKEEDGER</sequence>
<dbReference type="Proteomes" id="UP001519460">
    <property type="component" value="Unassembled WGS sequence"/>
</dbReference>